<proteinExistence type="predicted"/>
<name>A0ACB9Z4Z3_9PEZI</name>
<gene>
    <name evidence="1" type="ORF">F4820DRAFT_468478</name>
</gene>
<dbReference type="EMBL" id="MU393453">
    <property type="protein sequence ID" value="KAI4866871.1"/>
    <property type="molecule type" value="Genomic_DNA"/>
</dbReference>
<organism evidence="1 2">
    <name type="scientific">Hypoxylon rubiginosum</name>
    <dbReference type="NCBI Taxonomy" id="110542"/>
    <lineage>
        <taxon>Eukaryota</taxon>
        <taxon>Fungi</taxon>
        <taxon>Dikarya</taxon>
        <taxon>Ascomycota</taxon>
        <taxon>Pezizomycotina</taxon>
        <taxon>Sordariomycetes</taxon>
        <taxon>Xylariomycetidae</taxon>
        <taxon>Xylariales</taxon>
        <taxon>Hypoxylaceae</taxon>
        <taxon>Hypoxylon</taxon>
    </lineage>
</organism>
<evidence type="ECO:0000313" key="1">
    <source>
        <dbReference type="EMBL" id="KAI4866871.1"/>
    </source>
</evidence>
<dbReference type="Proteomes" id="UP001497700">
    <property type="component" value="Unassembled WGS sequence"/>
</dbReference>
<protein>
    <submittedName>
        <fullName evidence="1">Uncharacterized protein</fullName>
    </submittedName>
</protein>
<keyword evidence="2" id="KW-1185">Reference proteome</keyword>
<accession>A0ACB9Z4Z3</accession>
<reference evidence="1 2" key="1">
    <citation type="journal article" date="2022" name="New Phytol.">
        <title>Ecological generalism drives hyperdiversity of secondary metabolite gene clusters in xylarialean endophytes.</title>
        <authorList>
            <person name="Franco M.E.E."/>
            <person name="Wisecaver J.H."/>
            <person name="Arnold A.E."/>
            <person name="Ju Y.M."/>
            <person name="Slot J.C."/>
            <person name="Ahrendt S."/>
            <person name="Moore L.P."/>
            <person name="Eastman K.E."/>
            <person name="Scott K."/>
            <person name="Konkel Z."/>
            <person name="Mondo S.J."/>
            <person name="Kuo A."/>
            <person name="Hayes R.D."/>
            <person name="Haridas S."/>
            <person name="Andreopoulos B."/>
            <person name="Riley R."/>
            <person name="LaButti K."/>
            <person name="Pangilinan J."/>
            <person name="Lipzen A."/>
            <person name="Amirebrahimi M."/>
            <person name="Yan J."/>
            <person name="Adam C."/>
            <person name="Keymanesh K."/>
            <person name="Ng V."/>
            <person name="Louie K."/>
            <person name="Northen T."/>
            <person name="Drula E."/>
            <person name="Henrissat B."/>
            <person name="Hsieh H.M."/>
            <person name="Youens-Clark K."/>
            <person name="Lutzoni F."/>
            <person name="Miadlikowska J."/>
            <person name="Eastwood D.C."/>
            <person name="Hamelin R.C."/>
            <person name="Grigoriev I.V."/>
            <person name="U'Ren J.M."/>
        </authorList>
    </citation>
    <scope>NUCLEOTIDE SEQUENCE [LARGE SCALE GENOMIC DNA]</scope>
    <source>
        <strain evidence="1 2">CBS 119005</strain>
    </source>
</reference>
<evidence type="ECO:0000313" key="2">
    <source>
        <dbReference type="Proteomes" id="UP001497700"/>
    </source>
</evidence>
<comment type="caution">
    <text evidence="1">The sequence shown here is derived from an EMBL/GenBank/DDBJ whole genome shotgun (WGS) entry which is preliminary data.</text>
</comment>
<sequence>MATPNGYFVTMPRRDFEALMQRQVSEANLINRNFESTQRGSFVCISTDEFKDLTSKACRYSALEIYLIESGVTKEKIEASTTIQTYSLLSRGISSGLQVGHLSTLPLTTTSKDGDIRAGLPLRADMYPQAEARFQSNVNLASQAFYPQAEARFQSNVNLASQTFYPQAEAQSQNPMLSEMNPVAREFHPMQPIVPVTSSFRDSRFSQVFQQTQPNLDWAAFDTPGMNRLPPVSTGILPPISTGVLPPVPTGNLVPLVDTSGVSRRPIVVDCRRSIVIMSITNNISYWDITSVINQGPLVEIFILPSSRRFTAARVSFTYEEDCTLFKDEANMNGGIRINEAMFPVRWSNRQFILGRNASIQINAGATRNIVITKCEPRVTEDYIRHDLELLNIKAIKVEFSDGNCHIKTNSVANSLLAMKLLKKKVKRGGIGKRIDWDVDECDYRVATTSMTEQMTLSNAQIETDLQNHSTSSHLG</sequence>